<feature type="region of interest" description="Disordered" evidence="10">
    <location>
        <begin position="603"/>
        <end position="664"/>
    </location>
</feature>
<feature type="compositionally biased region" description="Pro residues" evidence="10">
    <location>
        <begin position="647"/>
        <end position="659"/>
    </location>
</feature>
<evidence type="ECO:0000256" key="8">
    <source>
        <dbReference type="ARBA" id="ARBA00067962"/>
    </source>
</evidence>
<dbReference type="SMART" id="SM00386">
    <property type="entry name" value="HAT"/>
    <property type="match status" value="9"/>
</dbReference>
<comment type="function">
    <text evidence="1">Involved in pre-mRNA splicing.</text>
</comment>
<dbReference type="PANTHER" id="PTHR17204:SF5">
    <property type="entry name" value="PRE-MRNA-PROCESSING FACTOR 39"/>
    <property type="match status" value="1"/>
</dbReference>
<dbReference type="FunFam" id="1.25.40.10:FF:000063">
    <property type="entry name" value="Pre-mRNA processing factor 39"/>
    <property type="match status" value="1"/>
</dbReference>
<keyword evidence="4" id="KW-0677">Repeat</keyword>
<dbReference type="Gene3D" id="1.25.40.10">
    <property type="entry name" value="Tetratricopeptide repeat domain"/>
    <property type="match status" value="2"/>
</dbReference>
<feature type="compositionally biased region" description="Basic and acidic residues" evidence="10">
    <location>
        <begin position="603"/>
        <end position="628"/>
    </location>
</feature>
<evidence type="ECO:0000256" key="1">
    <source>
        <dbReference type="ARBA" id="ARBA00003777"/>
    </source>
</evidence>
<dbReference type="Pfam" id="PF23240">
    <property type="entry name" value="HAT_PRP39_N"/>
    <property type="match status" value="1"/>
</dbReference>
<reference evidence="11" key="1">
    <citation type="submission" date="2014-12" db="EMBL/GenBank/DDBJ databases">
        <title>Insight into the proteome of Arion vulgaris.</title>
        <authorList>
            <person name="Aradska J."/>
            <person name="Bulat T."/>
            <person name="Smidak R."/>
            <person name="Sarate P."/>
            <person name="Gangsoo J."/>
            <person name="Sialana F."/>
            <person name="Bilban M."/>
            <person name="Lubec G."/>
        </authorList>
    </citation>
    <scope>NUCLEOTIDE SEQUENCE</scope>
    <source>
        <tissue evidence="11">Skin</tissue>
    </source>
</reference>
<comment type="similarity">
    <text evidence="7">Belongs to the PRP39 family.</text>
</comment>
<evidence type="ECO:0000256" key="4">
    <source>
        <dbReference type="ARBA" id="ARBA00022737"/>
    </source>
</evidence>
<organism evidence="11">
    <name type="scientific">Arion vulgaris</name>
    <dbReference type="NCBI Taxonomy" id="1028688"/>
    <lineage>
        <taxon>Eukaryota</taxon>
        <taxon>Metazoa</taxon>
        <taxon>Spiralia</taxon>
        <taxon>Lophotrochozoa</taxon>
        <taxon>Mollusca</taxon>
        <taxon>Gastropoda</taxon>
        <taxon>Heterobranchia</taxon>
        <taxon>Euthyneura</taxon>
        <taxon>Panpulmonata</taxon>
        <taxon>Eupulmonata</taxon>
        <taxon>Stylommatophora</taxon>
        <taxon>Helicina</taxon>
        <taxon>Arionoidea</taxon>
        <taxon>Arionidae</taxon>
        <taxon>Arion</taxon>
    </lineage>
</organism>
<name>A0A0B7A9U4_9EUPU</name>
<evidence type="ECO:0000256" key="3">
    <source>
        <dbReference type="ARBA" id="ARBA00022664"/>
    </source>
</evidence>
<dbReference type="InterPro" id="IPR059164">
    <property type="entry name" value="HAT_PRP39_C"/>
</dbReference>
<evidence type="ECO:0000256" key="2">
    <source>
        <dbReference type="ARBA" id="ARBA00004123"/>
    </source>
</evidence>
<feature type="compositionally biased region" description="Basic and acidic residues" evidence="10">
    <location>
        <begin position="56"/>
        <end position="71"/>
    </location>
</feature>
<keyword evidence="6" id="KW-0539">Nucleus</keyword>
<sequence>MANENGASKDLNHEILNRDSDMTEVTNNQEQNNVDAVPTDNGDSNKDISENQELIQSDKEEQERNAEKKRQKEDELLKYWAAVEENPMDFTGWTYLLQYVEQENDSDNSRKAYDAFFSHYPYCYGYWKKYSDVEKKNGNKDRAKEVFEKGLRAIPLSVELWLHYINFYIAEYGSEPNAQERILKLYERALAAAGLEFRSDKLWDSFISWETANGNLRGVTAIYEKLIRTPTQLYSHHWDNYKRHINNHHPKDCLDVDTFLKFRSETISKTINYQMDDEQEVGLDEALQVGEPADLDAPPGMLSSLGDEKEVKKIRVKFIESRETIFKVNEAEISKRWTYEESIRRPYFHVKPLERGQLKNWRDYLDFEIAHGEHSRIVVLFERSMIACALYEDFWMKYAKYLEQHSIEGVRSVYQRACDIHLPKKPYIHLAWAAFEERRDNYPLARKILMNIENNVPGLAMVCMRRISLERRSKNHEAAEQLFKTYIDKAVSQKTKTFFSIKYARYLQKVMGETDRARKVLMDILDTDNSNEKVFLQLLDLEYQCQPIDEDRVLEVFSQLQKSDVSLEFKVKVSQRRMEFLEDFGTCIQKITDAYDEHQKLVKEASTKKKRPDREPLPEEPIEKKSKIESTAGPPPPPVLDHNVPLSLPPFGPPPPPEAPYGYSPWPNTGYGAAVPSAYPGYPYPSYPPMQYNYYGY</sequence>
<dbReference type="PANTHER" id="PTHR17204">
    <property type="entry name" value="PRE-MRNA PROCESSING PROTEIN PRP39-RELATED"/>
    <property type="match status" value="1"/>
</dbReference>
<keyword evidence="3" id="KW-0507">mRNA processing</keyword>
<evidence type="ECO:0000256" key="9">
    <source>
        <dbReference type="ARBA" id="ARBA00080852"/>
    </source>
</evidence>
<dbReference type="GO" id="GO:0000243">
    <property type="term" value="C:commitment complex"/>
    <property type="evidence" value="ECO:0007669"/>
    <property type="project" value="TreeGrafter"/>
</dbReference>
<feature type="region of interest" description="Disordered" evidence="10">
    <location>
        <begin position="1"/>
        <end position="71"/>
    </location>
</feature>
<evidence type="ECO:0000313" key="11">
    <source>
        <dbReference type="EMBL" id="CEK77513.1"/>
    </source>
</evidence>
<feature type="compositionally biased region" description="Basic and acidic residues" evidence="10">
    <location>
        <begin position="10"/>
        <end position="21"/>
    </location>
</feature>
<feature type="compositionally biased region" description="Polar residues" evidence="10">
    <location>
        <begin position="23"/>
        <end position="34"/>
    </location>
</feature>
<evidence type="ECO:0000256" key="5">
    <source>
        <dbReference type="ARBA" id="ARBA00023187"/>
    </source>
</evidence>
<dbReference type="InterPro" id="IPR011990">
    <property type="entry name" value="TPR-like_helical_dom_sf"/>
</dbReference>
<evidence type="ECO:0000256" key="7">
    <source>
        <dbReference type="ARBA" id="ARBA00038019"/>
    </source>
</evidence>
<evidence type="ECO:0000256" key="6">
    <source>
        <dbReference type="ARBA" id="ARBA00023242"/>
    </source>
</evidence>
<dbReference type="GO" id="GO:0000395">
    <property type="term" value="P:mRNA 5'-splice site recognition"/>
    <property type="evidence" value="ECO:0007669"/>
    <property type="project" value="TreeGrafter"/>
</dbReference>
<comment type="subcellular location">
    <subcellularLocation>
        <location evidence="2">Nucleus</location>
    </subcellularLocation>
</comment>
<dbReference type="GO" id="GO:0005685">
    <property type="term" value="C:U1 snRNP"/>
    <property type="evidence" value="ECO:0007669"/>
    <property type="project" value="TreeGrafter"/>
</dbReference>
<accession>A0A0B7A9U4</accession>
<evidence type="ECO:0000256" key="10">
    <source>
        <dbReference type="SAM" id="MobiDB-lite"/>
    </source>
</evidence>
<dbReference type="FunFam" id="1.25.40.10:FF:000091">
    <property type="entry name" value="Pre-mRNA-processing factor 39"/>
    <property type="match status" value="1"/>
</dbReference>
<dbReference type="GO" id="GO:0071004">
    <property type="term" value="C:U2-type prespliceosome"/>
    <property type="evidence" value="ECO:0007669"/>
    <property type="project" value="TreeGrafter"/>
</dbReference>
<proteinExistence type="inferred from homology"/>
<protein>
    <recommendedName>
        <fullName evidence="8">Pre-mRNA-processing factor 39</fullName>
    </recommendedName>
    <alternativeName>
        <fullName evidence="9">PRP39 homolog</fullName>
    </alternativeName>
</protein>
<dbReference type="EMBL" id="HACG01030648">
    <property type="protein sequence ID" value="CEK77513.1"/>
    <property type="molecule type" value="Transcribed_RNA"/>
</dbReference>
<gene>
    <name evidence="11" type="primary">ORF105210</name>
</gene>
<keyword evidence="5" id="KW-0508">mRNA splicing</keyword>
<dbReference type="GO" id="GO:0030627">
    <property type="term" value="F:pre-mRNA 5'-splice site binding"/>
    <property type="evidence" value="ECO:0007669"/>
    <property type="project" value="TreeGrafter"/>
</dbReference>
<dbReference type="AlphaFoldDB" id="A0A0B7A9U4"/>
<dbReference type="SUPFAM" id="SSF48452">
    <property type="entry name" value="TPR-like"/>
    <property type="match status" value="2"/>
</dbReference>
<dbReference type="InterPro" id="IPR003107">
    <property type="entry name" value="HAT"/>
</dbReference>
<dbReference type="Pfam" id="PF23241">
    <property type="entry name" value="HAT_PRP39_C"/>
    <property type="match status" value="1"/>
</dbReference>